<keyword evidence="10" id="KW-1185">Reference proteome</keyword>
<dbReference type="OrthoDB" id="2586582at2759"/>
<reference evidence="9 10" key="1">
    <citation type="submission" date="2016-05" db="EMBL/GenBank/DDBJ databases">
        <title>Comparative analysis of secretome profiles of manganese(II)-oxidizing ascomycete fungi.</title>
        <authorList>
            <consortium name="DOE Joint Genome Institute"/>
            <person name="Zeiner C.A."/>
            <person name="Purvine S.O."/>
            <person name="Zink E.M."/>
            <person name="Wu S."/>
            <person name="Pasa-Tolic L."/>
            <person name="Chaput D.L."/>
            <person name="Haridas S."/>
            <person name="Grigoriev I.V."/>
            <person name="Santelli C.M."/>
            <person name="Hansel C.M."/>
        </authorList>
    </citation>
    <scope>NUCLEOTIDE SEQUENCE [LARGE SCALE GENOMIC DNA]</scope>
    <source>
        <strain evidence="9 10">AP3s5-JAC2a</strain>
    </source>
</reference>
<evidence type="ECO:0000256" key="3">
    <source>
        <dbReference type="ARBA" id="ARBA00022487"/>
    </source>
</evidence>
<dbReference type="Gene3D" id="3.40.50.1820">
    <property type="entry name" value="alpha/beta hydrolase"/>
    <property type="match status" value="1"/>
</dbReference>
<dbReference type="GeneID" id="28757139"/>
<dbReference type="InterPro" id="IPR029058">
    <property type="entry name" value="AB_hydrolase_fold"/>
</dbReference>
<evidence type="ECO:0000256" key="7">
    <source>
        <dbReference type="ARBA" id="ARBA00023157"/>
    </source>
</evidence>
<feature type="non-terminal residue" evidence="9">
    <location>
        <position position="1"/>
    </location>
</feature>
<dbReference type="Proteomes" id="UP000077069">
    <property type="component" value="Unassembled WGS sequence"/>
</dbReference>
<feature type="non-terminal residue" evidence="9">
    <location>
        <position position="249"/>
    </location>
</feature>
<evidence type="ECO:0000256" key="1">
    <source>
        <dbReference type="ARBA" id="ARBA00004613"/>
    </source>
</evidence>
<dbReference type="PROSITE" id="PS00931">
    <property type="entry name" value="CUTINASE_2"/>
    <property type="match status" value="1"/>
</dbReference>
<organism evidence="9 10">
    <name type="scientific">Paraphaeosphaeria sporulosa</name>
    <dbReference type="NCBI Taxonomy" id="1460663"/>
    <lineage>
        <taxon>Eukaryota</taxon>
        <taxon>Fungi</taxon>
        <taxon>Dikarya</taxon>
        <taxon>Ascomycota</taxon>
        <taxon>Pezizomycotina</taxon>
        <taxon>Dothideomycetes</taxon>
        <taxon>Pleosporomycetidae</taxon>
        <taxon>Pleosporales</taxon>
        <taxon>Massarineae</taxon>
        <taxon>Didymosphaeriaceae</taxon>
        <taxon>Paraphaeosphaeria</taxon>
    </lineage>
</organism>
<evidence type="ECO:0000313" key="10">
    <source>
        <dbReference type="Proteomes" id="UP000077069"/>
    </source>
</evidence>
<dbReference type="EMBL" id="KV441548">
    <property type="protein sequence ID" value="OAG12108.1"/>
    <property type="molecule type" value="Genomic_DNA"/>
</dbReference>
<dbReference type="PANTHER" id="PTHR33630">
    <property type="entry name" value="CUTINASE RV1984C-RELATED-RELATED"/>
    <property type="match status" value="1"/>
</dbReference>
<dbReference type="RefSeq" id="XP_018042473.1">
    <property type="nucleotide sequence ID" value="XM_018173653.1"/>
</dbReference>
<comment type="similarity">
    <text evidence="2">Belongs to the cutinase family.</text>
</comment>
<dbReference type="SUPFAM" id="SSF53474">
    <property type="entry name" value="alpha/beta-Hydrolases"/>
    <property type="match status" value="1"/>
</dbReference>
<sequence>IRKTLAVSALSAFAAAQTSTTPKLDATCADVVIFMARGNNAPYHDDRTTPFIDATCSKLTAEGKSCDYIDIQFDVTLGGDYCAQITEGAANGIKQVTAFNQKCPCSHIIVNGYSEGANVAGDVLGGPGGCSFVSTGIDNTSSAGKAIAAALLWGDVRHTENQPYNVLDGASKGPYPRAGADLANLNRYSSILRSYCAAGDPVCAGGKTVADHLNYFELYTDDASSWVVAKVDAAAPLCGASSSSSSVAA</sequence>
<keyword evidence="3" id="KW-0719">Serine esterase</keyword>
<proteinExistence type="inferred from homology"/>
<evidence type="ECO:0000313" key="9">
    <source>
        <dbReference type="EMBL" id="OAG12108.1"/>
    </source>
</evidence>
<name>A0A177CYK2_9PLEO</name>
<dbReference type="STRING" id="1460663.A0A177CYK2"/>
<gene>
    <name evidence="9" type="ORF">CC84DRAFT_1068870</name>
</gene>
<feature type="signal peptide" evidence="8">
    <location>
        <begin position="1"/>
        <end position="16"/>
    </location>
</feature>
<evidence type="ECO:0000256" key="8">
    <source>
        <dbReference type="SAM" id="SignalP"/>
    </source>
</evidence>
<keyword evidence="7" id="KW-1015">Disulfide bond</keyword>
<evidence type="ECO:0000256" key="5">
    <source>
        <dbReference type="ARBA" id="ARBA00022729"/>
    </source>
</evidence>
<comment type="subcellular location">
    <subcellularLocation>
        <location evidence="1">Secreted</location>
    </subcellularLocation>
</comment>
<dbReference type="SMART" id="SM01110">
    <property type="entry name" value="Cutinase"/>
    <property type="match status" value="1"/>
</dbReference>
<dbReference type="GO" id="GO:0052689">
    <property type="term" value="F:carboxylic ester hydrolase activity"/>
    <property type="evidence" value="ECO:0007669"/>
    <property type="project" value="UniProtKB-KW"/>
</dbReference>
<evidence type="ECO:0000256" key="2">
    <source>
        <dbReference type="ARBA" id="ARBA00007534"/>
    </source>
</evidence>
<keyword evidence="4" id="KW-0964">Secreted</keyword>
<dbReference type="InterPro" id="IPR000675">
    <property type="entry name" value="Cutinase/axe"/>
</dbReference>
<keyword evidence="5 8" id="KW-0732">Signal</keyword>
<dbReference type="InterPro" id="IPR043579">
    <property type="entry name" value="CUTINASE_2"/>
</dbReference>
<dbReference type="GO" id="GO:0005576">
    <property type="term" value="C:extracellular region"/>
    <property type="evidence" value="ECO:0007669"/>
    <property type="project" value="UniProtKB-SubCell"/>
</dbReference>
<protein>
    <submittedName>
        <fullName evidence="9">Alpha/beta-hydrolase</fullName>
    </submittedName>
</protein>
<keyword evidence="6 9" id="KW-0378">Hydrolase</keyword>
<dbReference type="AlphaFoldDB" id="A0A177CYK2"/>
<evidence type="ECO:0000256" key="4">
    <source>
        <dbReference type="ARBA" id="ARBA00022525"/>
    </source>
</evidence>
<dbReference type="PANTHER" id="PTHR33630:SF13">
    <property type="entry name" value="ACETYLXYLAN ESTERASE"/>
    <property type="match status" value="1"/>
</dbReference>
<dbReference type="InParanoid" id="A0A177CYK2"/>
<dbReference type="Pfam" id="PF01083">
    <property type="entry name" value="Cutinase"/>
    <property type="match status" value="1"/>
</dbReference>
<accession>A0A177CYK2</accession>
<feature type="chain" id="PRO_5008058803" evidence="8">
    <location>
        <begin position="17"/>
        <end position="249"/>
    </location>
</feature>
<evidence type="ECO:0000256" key="6">
    <source>
        <dbReference type="ARBA" id="ARBA00022801"/>
    </source>
</evidence>